<accession>A0A381P767</accession>
<dbReference type="NCBIfam" id="TIGR00530">
    <property type="entry name" value="AGP_acyltrn"/>
    <property type="match status" value="1"/>
</dbReference>
<organism evidence="6">
    <name type="scientific">marine metagenome</name>
    <dbReference type="NCBI Taxonomy" id="408172"/>
    <lineage>
        <taxon>unclassified sequences</taxon>
        <taxon>metagenomes</taxon>
        <taxon>ecological metagenomes</taxon>
    </lineage>
</organism>
<feature type="region of interest" description="Disordered" evidence="4">
    <location>
        <begin position="186"/>
        <end position="217"/>
    </location>
</feature>
<dbReference type="CDD" id="cd07989">
    <property type="entry name" value="LPLAT_AGPAT-like"/>
    <property type="match status" value="1"/>
</dbReference>
<dbReference type="InterPro" id="IPR002123">
    <property type="entry name" value="Plipid/glycerol_acylTrfase"/>
</dbReference>
<evidence type="ECO:0000313" key="6">
    <source>
        <dbReference type="EMBL" id="SUZ62791.1"/>
    </source>
</evidence>
<proteinExistence type="inferred from homology"/>
<dbReference type="GO" id="GO:0016020">
    <property type="term" value="C:membrane"/>
    <property type="evidence" value="ECO:0007669"/>
    <property type="project" value="InterPro"/>
</dbReference>
<comment type="similarity">
    <text evidence="1">Belongs to the 1-acyl-sn-glycerol-3-phosphate acyltransferase family.</text>
</comment>
<keyword evidence="3" id="KW-0012">Acyltransferase</keyword>
<dbReference type="PANTHER" id="PTHR10434:SF11">
    <property type="entry name" value="1-ACYL-SN-GLYCEROL-3-PHOSPHATE ACYLTRANSFERASE"/>
    <property type="match status" value="1"/>
</dbReference>
<dbReference type="GO" id="GO:0006654">
    <property type="term" value="P:phosphatidic acid biosynthetic process"/>
    <property type="evidence" value="ECO:0007669"/>
    <property type="project" value="TreeGrafter"/>
</dbReference>
<dbReference type="InterPro" id="IPR004552">
    <property type="entry name" value="AGP_acyltrans"/>
</dbReference>
<evidence type="ECO:0000256" key="3">
    <source>
        <dbReference type="ARBA" id="ARBA00023315"/>
    </source>
</evidence>
<reference evidence="6" key="1">
    <citation type="submission" date="2018-05" db="EMBL/GenBank/DDBJ databases">
        <authorList>
            <person name="Lanie J.A."/>
            <person name="Ng W.-L."/>
            <person name="Kazmierczak K.M."/>
            <person name="Andrzejewski T.M."/>
            <person name="Davidsen T.M."/>
            <person name="Wayne K.J."/>
            <person name="Tettelin H."/>
            <person name="Glass J.I."/>
            <person name="Rusch D."/>
            <person name="Podicherti R."/>
            <person name="Tsui H.-C.T."/>
            <person name="Winkler M.E."/>
        </authorList>
    </citation>
    <scope>NUCLEOTIDE SEQUENCE</scope>
</reference>
<sequence>MAGVSVQIEGVENLPVDGAFIIIANHESWFDVWALAGFLPIDARFAAKKELERIPVFGRAWRACGHISIDRSDHASAIESMTQAGLQIKEQGLTMVFFAEGTRCPDGTLQPFKKGPFVIAIEGGAPMVPVGMVGARAIMPKGSFRMRRGNIDVRVGEPISVAGMEHADRDRLRDTVWDAVARLRGGEGRTSCLPGEPPLDDVPKPSKSNPSGARGSE</sequence>
<dbReference type="SMART" id="SM00563">
    <property type="entry name" value="PlsC"/>
    <property type="match status" value="1"/>
</dbReference>
<dbReference type="GO" id="GO:0003841">
    <property type="term" value="F:1-acylglycerol-3-phosphate O-acyltransferase activity"/>
    <property type="evidence" value="ECO:0007669"/>
    <property type="project" value="InterPro"/>
</dbReference>
<protein>
    <recommendedName>
        <fullName evidence="5">Phospholipid/glycerol acyltransferase domain-containing protein</fullName>
    </recommendedName>
</protein>
<evidence type="ECO:0000259" key="5">
    <source>
        <dbReference type="SMART" id="SM00563"/>
    </source>
</evidence>
<evidence type="ECO:0000256" key="1">
    <source>
        <dbReference type="ARBA" id="ARBA00008655"/>
    </source>
</evidence>
<dbReference type="PANTHER" id="PTHR10434">
    <property type="entry name" value="1-ACYL-SN-GLYCEROL-3-PHOSPHATE ACYLTRANSFERASE"/>
    <property type="match status" value="1"/>
</dbReference>
<evidence type="ECO:0000256" key="4">
    <source>
        <dbReference type="SAM" id="MobiDB-lite"/>
    </source>
</evidence>
<dbReference type="EMBL" id="UINC01000888">
    <property type="protein sequence ID" value="SUZ62791.1"/>
    <property type="molecule type" value="Genomic_DNA"/>
</dbReference>
<evidence type="ECO:0000256" key="2">
    <source>
        <dbReference type="ARBA" id="ARBA00022679"/>
    </source>
</evidence>
<dbReference type="AlphaFoldDB" id="A0A381P767"/>
<dbReference type="SUPFAM" id="SSF69593">
    <property type="entry name" value="Glycerol-3-phosphate (1)-acyltransferase"/>
    <property type="match status" value="1"/>
</dbReference>
<keyword evidence="2" id="KW-0808">Transferase</keyword>
<gene>
    <name evidence="6" type="ORF">METZ01_LOCUS15645</name>
</gene>
<dbReference type="Pfam" id="PF01553">
    <property type="entry name" value="Acyltransferase"/>
    <property type="match status" value="1"/>
</dbReference>
<feature type="domain" description="Phospholipid/glycerol acyltransferase" evidence="5">
    <location>
        <begin position="20"/>
        <end position="135"/>
    </location>
</feature>
<name>A0A381P767_9ZZZZ</name>